<comment type="caution">
    <text evidence="2">The sequence shown here is derived from an EMBL/GenBank/DDBJ whole genome shotgun (WGS) entry which is preliminary data.</text>
</comment>
<feature type="region of interest" description="Disordered" evidence="1">
    <location>
        <begin position="1"/>
        <end position="25"/>
    </location>
</feature>
<evidence type="ECO:0000256" key="1">
    <source>
        <dbReference type="SAM" id="MobiDB-lite"/>
    </source>
</evidence>
<proteinExistence type="predicted"/>
<dbReference type="AlphaFoldDB" id="A0AAJ1TK67"/>
<sequence length="43" mass="4390">MQGHAESPTSTGASAPHHRVEMSDVADQIADQVSEAAEAVAEA</sequence>
<reference evidence="2" key="1">
    <citation type="submission" date="2023-07" db="EMBL/GenBank/DDBJ databases">
        <title>Genomic Encyclopedia of Type Strains, Phase IV (KMG-IV): sequencing the most valuable type-strain genomes for metagenomic binning, comparative biology and taxonomic classification.</title>
        <authorList>
            <person name="Goeker M."/>
        </authorList>
    </citation>
    <scope>NUCLEOTIDE SEQUENCE</scope>
    <source>
        <strain evidence="2">DSM 19569</strain>
    </source>
</reference>
<name>A0AAJ1TK67_9HYPH</name>
<dbReference type="Proteomes" id="UP001223420">
    <property type="component" value="Unassembled WGS sequence"/>
</dbReference>
<dbReference type="EMBL" id="JAUSWL010000001">
    <property type="protein sequence ID" value="MDQ0542141.1"/>
    <property type="molecule type" value="Genomic_DNA"/>
</dbReference>
<gene>
    <name evidence="2" type="ORF">QO001_001049</name>
</gene>
<feature type="non-terminal residue" evidence="2">
    <location>
        <position position="43"/>
    </location>
</feature>
<organism evidence="2 3">
    <name type="scientific">Methylobacterium brachiatum</name>
    <dbReference type="NCBI Taxonomy" id="269660"/>
    <lineage>
        <taxon>Bacteria</taxon>
        <taxon>Pseudomonadati</taxon>
        <taxon>Pseudomonadota</taxon>
        <taxon>Alphaproteobacteria</taxon>
        <taxon>Hyphomicrobiales</taxon>
        <taxon>Methylobacteriaceae</taxon>
        <taxon>Methylobacterium</taxon>
    </lineage>
</organism>
<accession>A0AAJ1TK67</accession>
<protein>
    <submittedName>
        <fullName evidence="2">Uncharacterized protein</fullName>
    </submittedName>
</protein>
<evidence type="ECO:0000313" key="3">
    <source>
        <dbReference type="Proteomes" id="UP001223420"/>
    </source>
</evidence>
<evidence type="ECO:0000313" key="2">
    <source>
        <dbReference type="EMBL" id="MDQ0542141.1"/>
    </source>
</evidence>